<keyword evidence="1" id="KW-0472">Membrane</keyword>
<accession>A0ABM1A1W2</accession>
<keyword evidence="2" id="KW-1185">Reference proteome</keyword>
<keyword evidence="1" id="KW-0812">Transmembrane</keyword>
<evidence type="ECO:0000256" key="1">
    <source>
        <dbReference type="SAM" id="Phobius"/>
    </source>
</evidence>
<reference evidence="3" key="1">
    <citation type="submission" date="2025-08" db="UniProtKB">
        <authorList>
            <consortium name="RefSeq"/>
        </authorList>
    </citation>
    <scope>IDENTIFICATION</scope>
</reference>
<keyword evidence="1" id="KW-1133">Transmembrane helix</keyword>
<sequence length="212" mass="24502">MVLAPVSKRGKNACNLQFSTDLEMKLQLHDEHCKPQLPTLSFNDSLAAEIVQGVNKIRQCGFTWLMLQNMYVKPRCLNKNTIEIPIKFSLKAAFETQRDLIKDTYVSFVREDSVLSINNVDYAVSNCTEMCFPHKLPENRDDDDKIRLTVAVVLSCISVFMVVLLLVIIYMRRKRRGILHFRMTRLDEDDDELIGDMDDFVGSQGPTFRTYR</sequence>
<evidence type="ECO:0000313" key="2">
    <source>
        <dbReference type="Proteomes" id="UP000694888"/>
    </source>
</evidence>
<gene>
    <name evidence="3" type="primary">LOC101861130</name>
</gene>
<proteinExistence type="predicted"/>
<feature type="transmembrane region" description="Helical" evidence="1">
    <location>
        <begin position="148"/>
        <end position="171"/>
    </location>
</feature>
<protein>
    <submittedName>
        <fullName evidence="3">Uncharacterized protein LOC101861130</fullName>
    </submittedName>
</protein>
<name>A0ABM1A1W2_APLCA</name>
<organism evidence="2 3">
    <name type="scientific">Aplysia californica</name>
    <name type="common">California sea hare</name>
    <dbReference type="NCBI Taxonomy" id="6500"/>
    <lineage>
        <taxon>Eukaryota</taxon>
        <taxon>Metazoa</taxon>
        <taxon>Spiralia</taxon>
        <taxon>Lophotrochozoa</taxon>
        <taxon>Mollusca</taxon>
        <taxon>Gastropoda</taxon>
        <taxon>Heterobranchia</taxon>
        <taxon>Euthyneura</taxon>
        <taxon>Tectipleura</taxon>
        <taxon>Aplysiida</taxon>
        <taxon>Aplysioidea</taxon>
        <taxon>Aplysiidae</taxon>
        <taxon>Aplysia</taxon>
    </lineage>
</organism>
<dbReference type="Proteomes" id="UP000694888">
    <property type="component" value="Unplaced"/>
</dbReference>
<dbReference type="RefSeq" id="XP_012939140.1">
    <property type="nucleotide sequence ID" value="XM_013083686.1"/>
</dbReference>
<dbReference type="GeneID" id="101861130"/>
<evidence type="ECO:0000313" key="3">
    <source>
        <dbReference type="RefSeq" id="XP_012939140.1"/>
    </source>
</evidence>